<dbReference type="FunFam" id="3.40.50.300:FF:000421">
    <property type="entry name" value="Branched-chain amino acid ABC transporter ATP-binding protein"/>
    <property type="match status" value="1"/>
</dbReference>
<dbReference type="SUPFAM" id="SSF52540">
    <property type="entry name" value="P-loop containing nucleoside triphosphate hydrolases"/>
    <property type="match status" value="1"/>
</dbReference>
<gene>
    <name evidence="5" type="ORF">SAMN05444580_10188</name>
</gene>
<keyword evidence="2" id="KW-0547">Nucleotide-binding</keyword>
<sequence>MSETRADLLEVEDLSLSFAGVKAIDGVSFSIAEGELFSVIGPNGAGKSSLFNCISGVYAPQSGSVRFAGEEILGMPAHKIAKKGIARTFQNVEVFPAMTVLDNLLLSRHNAMRAGALENMLWLGRSAREEKAAVEKVREVAALMQIEHLADIPVGSLPHGTQKRIELARALAMEPRLIMLDEPVAGMNHDETAEMTETIVQVNRDLGVAILLVEHDMKMVMGISNRVCVLNFGQRIALGKPAEVIRDEEVVAAYLGAA</sequence>
<evidence type="ECO:0000313" key="5">
    <source>
        <dbReference type="EMBL" id="SDC51599.1"/>
    </source>
</evidence>
<dbReference type="Pfam" id="PF00005">
    <property type="entry name" value="ABC_tran"/>
    <property type="match status" value="1"/>
</dbReference>
<keyword evidence="1" id="KW-0813">Transport</keyword>
<dbReference type="SMART" id="SM00382">
    <property type="entry name" value="AAA"/>
    <property type="match status" value="1"/>
</dbReference>
<dbReference type="InterPro" id="IPR003593">
    <property type="entry name" value="AAA+_ATPase"/>
</dbReference>
<dbReference type="InterPro" id="IPR027417">
    <property type="entry name" value="P-loop_NTPase"/>
</dbReference>
<evidence type="ECO:0000256" key="1">
    <source>
        <dbReference type="ARBA" id="ARBA00022448"/>
    </source>
</evidence>
<name>A0A1G6M7X9_9NOCA</name>
<dbReference type="AlphaFoldDB" id="A0A1G6M7X9"/>
<keyword evidence="3 5" id="KW-0067">ATP-binding</keyword>
<dbReference type="GO" id="GO:0016887">
    <property type="term" value="F:ATP hydrolysis activity"/>
    <property type="evidence" value="ECO:0007669"/>
    <property type="project" value="InterPro"/>
</dbReference>
<keyword evidence="6" id="KW-1185">Reference proteome</keyword>
<dbReference type="Pfam" id="PF12399">
    <property type="entry name" value="BCA_ABC_TP_C"/>
    <property type="match status" value="1"/>
</dbReference>
<dbReference type="InterPro" id="IPR003439">
    <property type="entry name" value="ABC_transporter-like_ATP-bd"/>
</dbReference>
<dbReference type="InterPro" id="IPR032823">
    <property type="entry name" value="BCA_ABC_TP_C"/>
</dbReference>
<accession>A0A1G6M7X9</accession>
<dbReference type="Gene3D" id="3.40.50.300">
    <property type="entry name" value="P-loop containing nucleotide triphosphate hydrolases"/>
    <property type="match status" value="1"/>
</dbReference>
<dbReference type="PANTHER" id="PTHR45772">
    <property type="entry name" value="CONSERVED COMPONENT OF ABC TRANSPORTER FOR NATURAL AMINO ACIDS-RELATED"/>
    <property type="match status" value="1"/>
</dbReference>
<reference evidence="5 6" key="1">
    <citation type="submission" date="2016-10" db="EMBL/GenBank/DDBJ databases">
        <authorList>
            <person name="de Groot N.N."/>
        </authorList>
    </citation>
    <scope>NUCLEOTIDE SEQUENCE [LARGE SCALE GENOMIC DNA]</scope>
    <source>
        <strain evidence="5 6">JCM 11308</strain>
    </source>
</reference>
<feature type="domain" description="ABC transporter" evidence="4">
    <location>
        <begin position="9"/>
        <end position="257"/>
    </location>
</feature>
<protein>
    <submittedName>
        <fullName evidence="5">Branched-chain amino acid transport system ATP-binding protein</fullName>
    </submittedName>
</protein>
<evidence type="ECO:0000256" key="3">
    <source>
        <dbReference type="ARBA" id="ARBA00022840"/>
    </source>
</evidence>
<dbReference type="PANTHER" id="PTHR45772:SF1">
    <property type="entry name" value="ABC TRANSPORTER ATP-BINDING PROTEIN"/>
    <property type="match status" value="1"/>
</dbReference>
<evidence type="ECO:0000313" key="6">
    <source>
        <dbReference type="Proteomes" id="UP000199417"/>
    </source>
</evidence>
<dbReference type="RefSeq" id="WP_072844428.1">
    <property type="nucleotide sequence ID" value="NZ_FNAB01000001.1"/>
</dbReference>
<dbReference type="STRING" id="168276.SAMN05444580_10188"/>
<proteinExistence type="predicted"/>
<dbReference type="Proteomes" id="UP000199417">
    <property type="component" value="Unassembled WGS sequence"/>
</dbReference>
<evidence type="ECO:0000256" key="2">
    <source>
        <dbReference type="ARBA" id="ARBA00022741"/>
    </source>
</evidence>
<dbReference type="EMBL" id="FNAB01000001">
    <property type="protein sequence ID" value="SDC51599.1"/>
    <property type="molecule type" value="Genomic_DNA"/>
</dbReference>
<dbReference type="GO" id="GO:0005886">
    <property type="term" value="C:plasma membrane"/>
    <property type="evidence" value="ECO:0007669"/>
    <property type="project" value="TreeGrafter"/>
</dbReference>
<organism evidence="5 6">
    <name type="scientific">Rhodococcus tukisamuensis</name>
    <dbReference type="NCBI Taxonomy" id="168276"/>
    <lineage>
        <taxon>Bacteria</taxon>
        <taxon>Bacillati</taxon>
        <taxon>Actinomycetota</taxon>
        <taxon>Actinomycetes</taxon>
        <taxon>Mycobacteriales</taxon>
        <taxon>Nocardiaceae</taxon>
        <taxon>Rhodococcus</taxon>
    </lineage>
</organism>
<evidence type="ECO:0000259" key="4">
    <source>
        <dbReference type="PROSITE" id="PS50893"/>
    </source>
</evidence>
<dbReference type="GO" id="GO:0005524">
    <property type="term" value="F:ATP binding"/>
    <property type="evidence" value="ECO:0007669"/>
    <property type="project" value="UniProtKB-KW"/>
</dbReference>
<dbReference type="PROSITE" id="PS50893">
    <property type="entry name" value="ABC_TRANSPORTER_2"/>
    <property type="match status" value="1"/>
</dbReference>
<dbReference type="InterPro" id="IPR051120">
    <property type="entry name" value="ABC_AA/LPS_Transport"/>
</dbReference>
<dbReference type="CDD" id="cd03219">
    <property type="entry name" value="ABC_Mj1267_LivG_branched"/>
    <property type="match status" value="1"/>
</dbReference>